<reference evidence="1" key="1">
    <citation type="submission" date="2021-01" db="EMBL/GenBank/DDBJ databases">
        <authorList>
            <consortium name="Genoscope - CEA"/>
            <person name="William W."/>
        </authorList>
    </citation>
    <scope>NUCLEOTIDE SEQUENCE</scope>
</reference>
<proteinExistence type="predicted"/>
<dbReference type="AlphaFoldDB" id="A0A8S1RSB4"/>
<gene>
    <name evidence="1" type="ORF">PSON_ATCC_30995.1.T2540019</name>
</gene>
<name>A0A8S1RSB4_9CILI</name>
<evidence type="ECO:0000313" key="2">
    <source>
        <dbReference type="Proteomes" id="UP000692954"/>
    </source>
</evidence>
<sequence>MNVVKLPRSKHYEICQRCVLILIITLIGSMMTKLKVGSAQIGIRLNYVSYGVMKRTSE</sequence>
<dbReference type="EMBL" id="CAJJDN010000254">
    <property type="protein sequence ID" value="CAD8129989.1"/>
    <property type="molecule type" value="Genomic_DNA"/>
</dbReference>
<dbReference type="Proteomes" id="UP000692954">
    <property type="component" value="Unassembled WGS sequence"/>
</dbReference>
<protein>
    <submittedName>
        <fullName evidence="1">Uncharacterized protein</fullName>
    </submittedName>
</protein>
<accession>A0A8S1RSB4</accession>
<organism evidence="1 2">
    <name type="scientific">Paramecium sonneborni</name>
    <dbReference type="NCBI Taxonomy" id="65129"/>
    <lineage>
        <taxon>Eukaryota</taxon>
        <taxon>Sar</taxon>
        <taxon>Alveolata</taxon>
        <taxon>Ciliophora</taxon>
        <taxon>Intramacronucleata</taxon>
        <taxon>Oligohymenophorea</taxon>
        <taxon>Peniculida</taxon>
        <taxon>Parameciidae</taxon>
        <taxon>Paramecium</taxon>
    </lineage>
</organism>
<keyword evidence="2" id="KW-1185">Reference proteome</keyword>
<evidence type="ECO:0000313" key="1">
    <source>
        <dbReference type="EMBL" id="CAD8129989.1"/>
    </source>
</evidence>
<comment type="caution">
    <text evidence="1">The sequence shown here is derived from an EMBL/GenBank/DDBJ whole genome shotgun (WGS) entry which is preliminary data.</text>
</comment>